<dbReference type="PANTHER" id="PTHR11733:SF133">
    <property type="entry name" value="PHOSPHATE-REGULATING NEUTRAL ENDOPEPTIDASE PHEX"/>
    <property type="match status" value="1"/>
</dbReference>
<evidence type="ECO:0000259" key="2">
    <source>
        <dbReference type="Pfam" id="PF05649"/>
    </source>
</evidence>
<reference evidence="3 4" key="1">
    <citation type="submission" date="2024-11" db="EMBL/GenBank/DDBJ databases">
        <title>Chromosome-level genome assembly of the freshwater bivalve Anodonta woodiana.</title>
        <authorList>
            <person name="Chen X."/>
        </authorList>
    </citation>
    <scope>NUCLEOTIDE SEQUENCE [LARGE SCALE GENOMIC DNA]</scope>
    <source>
        <strain evidence="3">MN2024</strain>
        <tissue evidence="3">Gills</tissue>
    </source>
</reference>
<feature type="non-terminal residue" evidence="3">
    <location>
        <position position="440"/>
    </location>
</feature>
<feature type="transmembrane region" description="Helical" evidence="1">
    <location>
        <begin position="24"/>
        <end position="46"/>
    </location>
</feature>
<dbReference type="Proteomes" id="UP001634394">
    <property type="component" value="Unassembled WGS sequence"/>
</dbReference>
<dbReference type="InterPro" id="IPR042089">
    <property type="entry name" value="Peptidase_M13_dom_2"/>
</dbReference>
<dbReference type="EMBL" id="JBJQND010000011">
    <property type="protein sequence ID" value="KAL3861795.1"/>
    <property type="molecule type" value="Genomic_DNA"/>
</dbReference>
<sequence>MPKRNFEVSESKQTTGCRCTQVRISIILVICLLIAVCATVVLAVILGMELSKRTRTESSSDVCQEESCIATAARILGSLDLKVEPCEDFYQFSCGKWIENQIVPDDSGFINIFKNLDDDLLKSLRVLLENAPRSDDKSPTHIARTFYNSCINESLVNAVSTSTILQFIEEIGDWPVLSLKEFNDTQWSLEKSLGKARQYNTFLDGPIPSGVIFGLTVLHDYKVAGKYALYLDEPELVLGGRDVYLQGPTSSVMKAYHEFGKAVAVKLGADRTQAAKDFQDLIEFETQLANITVSYHERRDVEKNYNKMTVQMLSERYRQFDWLLYLHTVFAFDESPITINGTEPVIVWMPAYFDKLFKLLNHTRARTVKNYIVWRVIQPSLSGLDDEMLQIKLKFAKVVFGQKQLQPRWKVCTMLTRSYTGQAVSRLFIDNHFGGKQRED</sequence>
<dbReference type="Gene3D" id="1.10.1380.10">
    <property type="entry name" value="Neutral endopeptidase , domain2"/>
    <property type="match status" value="1"/>
</dbReference>
<dbReference type="PROSITE" id="PS51885">
    <property type="entry name" value="NEPRILYSIN"/>
    <property type="match status" value="1"/>
</dbReference>
<feature type="domain" description="Peptidase M13 N-terminal" evidence="2">
    <location>
        <begin position="85"/>
        <end position="439"/>
    </location>
</feature>
<keyword evidence="1" id="KW-1133">Transmembrane helix</keyword>
<dbReference type="InterPro" id="IPR008753">
    <property type="entry name" value="Peptidase_M13_N"/>
</dbReference>
<dbReference type="InterPro" id="IPR000718">
    <property type="entry name" value="Peptidase_M13"/>
</dbReference>
<organism evidence="3 4">
    <name type="scientific">Sinanodonta woodiana</name>
    <name type="common">Chinese pond mussel</name>
    <name type="synonym">Anodonta woodiana</name>
    <dbReference type="NCBI Taxonomy" id="1069815"/>
    <lineage>
        <taxon>Eukaryota</taxon>
        <taxon>Metazoa</taxon>
        <taxon>Spiralia</taxon>
        <taxon>Lophotrochozoa</taxon>
        <taxon>Mollusca</taxon>
        <taxon>Bivalvia</taxon>
        <taxon>Autobranchia</taxon>
        <taxon>Heteroconchia</taxon>
        <taxon>Palaeoheterodonta</taxon>
        <taxon>Unionida</taxon>
        <taxon>Unionoidea</taxon>
        <taxon>Unionidae</taxon>
        <taxon>Unioninae</taxon>
        <taxon>Sinanodonta</taxon>
    </lineage>
</organism>
<dbReference type="PANTHER" id="PTHR11733">
    <property type="entry name" value="ZINC METALLOPROTEASE FAMILY M13 NEPRILYSIN-RELATED"/>
    <property type="match status" value="1"/>
</dbReference>
<dbReference type="Pfam" id="PF05649">
    <property type="entry name" value="Peptidase_M13_N"/>
    <property type="match status" value="1"/>
</dbReference>
<proteinExistence type="predicted"/>
<dbReference type="CDD" id="cd08662">
    <property type="entry name" value="M13"/>
    <property type="match status" value="1"/>
</dbReference>
<protein>
    <recommendedName>
        <fullName evidence="2">Peptidase M13 N-terminal domain-containing protein</fullName>
    </recommendedName>
</protein>
<comment type="caution">
    <text evidence="3">The sequence shown here is derived from an EMBL/GenBank/DDBJ whole genome shotgun (WGS) entry which is preliminary data.</text>
</comment>
<keyword evidence="1" id="KW-0472">Membrane</keyword>
<keyword evidence="4" id="KW-1185">Reference proteome</keyword>
<evidence type="ECO:0000313" key="4">
    <source>
        <dbReference type="Proteomes" id="UP001634394"/>
    </source>
</evidence>
<dbReference type="SUPFAM" id="SSF55486">
    <property type="entry name" value="Metalloproteases ('zincins'), catalytic domain"/>
    <property type="match status" value="1"/>
</dbReference>
<accession>A0ABD3VK36</accession>
<evidence type="ECO:0000256" key="1">
    <source>
        <dbReference type="SAM" id="Phobius"/>
    </source>
</evidence>
<name>A0ABD3VK36_SINWO</name>
<dbReference type="InterPro" id="IPR024079">
    <property type="entry name" value="MetalloPept_cat_dom_sf"/>
</dbReference>
<keyword evidence="1" id="KW-0812">Transmembrane</keyword>
<gene>
    <name evidence="3" type="ORF">ACJMK2_007814</name>
</gene>
<dbReference type="AlphaFoldDB" id="A0ABD3VK36"/>
<dbReference type="Gene3D" id="3.40.390.10">
    <property type="entry name" value="Collagenase (Catalytic Domain)"/>
    <property type="match status" value="1"/>
</dbReference>
<evidence type="ECO:0000313" key="3">
    <source>
        <dbReference type="EMBL" id="KAL3861795.1"/>
    </source>
</evidence>